<dbReference type="RefSeq" id="WP_406697641.1">
    <property type="nucleotide sequence ID" value="NZ_CP155447.1"/>
</dbReference>
<evidence type="ECO:0000313" key="1">
    <source>
        <dbReference type="EMBL" id="XBH04840.1"/>
    </source>
</evidence>
<dbReference type="EMBL" id="CP155447">
    <property type="protein sequence ID" value="XBH04840.1"/>
    <property type="molecule type" value="Genomic_DNA"/>
</dbReference>
<dbReference type="AlphaFoldDB" id="A0AAU7CHX1"/>
<gene>
    <name evidence="1" type="ORF">V5E97_02130</name>
</gene>
<organism evidence="1">
    <name type="scientific">Singulisphaera sp. Ch08</name>
    <dbReference type="NCBI Taxonomy" id="3120278"/>
    <lineage>
        <taxon>Bacteria</taxon>
        <taxon>Pseudomonadati</taxon>
        <taxon>Planctomycetota</taxon>
        <taxon>Planctomycetia</taxon>
        <taxon>Isosphaerales</taxon>
        <taxon>Isosphaeraceae</taxon>
        <taxon>Singulisphaera</taxon>
    </lineage>
</organism>
<name>A0AAU7CHX1_9BACT</name>
<accession>A0AAU7CHX1</accession>
<protein>
    <submittedName>
        <fullName evidence="1">Uncharacterized protein</fullName>
    </submittedName>
</protein>
<sequence>MIGSIVGCEIGVFLALLTTLAQGETDPRKCTIRLVVLSIAFLALSILRRKALPAGEDSGLTS</sequence>
<reference evidence="1" key="1">
    <citation type="submission" date="2024-05" db="EMBL/GenBank/DDBJ databases">
        <title>Planctomycetes of the genus Singulisphaera possess chitinolytic capabilities.</title>
        <authorList>
            <person name="Ivanova A."/>
        </authorList>
    </citation>
    <scope>NUCLEOTIDE SEQUENCE</scope>
    <source>
        <strain evidence="1">Ch08T</strain>
    </source>
</reference>
<proteinExistence type="predicted"/>